<reference evidence="6" key="1">
    <citation type="journal article" date="2012" name="ISME J.">
        <title>Roseobacter clade bacteria are abundant in coastal sediments and encode a novel combination of sulfur oxidation genes.</title>
        <authorList>
            <person name="Lenk S."/>
            <person name="Moraru C."/>
            <person name="Hahnke S."/>
            <person name="Arnds J."/>
            <person name="Richter M."/>
            <person name="Kube M."/>
            <person name="Reinhardt R."/>
            <person name="Brinkhoff T."/>
            <person name="Harder J."/>
            <person name="Amann R."/>
            <person name="Mussmann M."/>
        </authorList>
    </citation>
    <scope>NUCLEOTIDE SEQUENCE</scope>
</reference>
<dbReference type="GO" id="GO:0020037">
    <property type="term" value="F:heme binding"/>
    <property type="evidence" value="ECO:0007669"/>
    <property type="project" value="InterPro"/>
</dbReference>
<dbReference type="InterPro" id="IPR030999">
    <property type="entry name" value="Thiosulf_SoxX"/>
</dbReference>
<feature type="domain" description="Cytochrome c" evidence="5">
    <location>
        <begin position="32"/>
        <end position="143"/>
    </location>
</feature>
<keyword evidence="3 4" id="KW-0408">Iron</keyword>
<name>I1X4E9_9BACT</name>
<evidence type="ECO:0000259" key="5">
    <source>
        <dbReference type="PROSITE" id="PS51007"/>
    </source>
</evidence>
<accession>I1X4E9</accession>
<sequence>MATGAGADTVAPMDVVYGEYGEVEVSLASAPGDIENGKAIMNKGSGNCIACHQVTDLQGVPFHGEIGPSLDGAADRWTEAELRGIVANAKNVFPETMMPSFYKTTGFIRVGNAYTGKAGSDPTDPLLTAQEIEDVVAYLMTLKE</sequence>
<evidence type="ECO:0000256" key="3">
    <source>
        <dbReference type="ARBA" id="ARBA00023004"/>
    </source>
</evidence>
<dbReference type="NCBIfam" id="TIGR04485">
    <property type="entry name" value="thiosulf_SoxX"/>
    <property type="match status" value="1"/>
</dbReference>
<dbReference type="SUPFAM" id="SSF46626">
    <property type="entry name" value="Cytochrome c"/>
    <property type="match status" value="1"/>
</dbReference>
<keyword evidence="2 4" id="KW-0479">Metal-binding</keyword>
<gene>
    <name evidence="6" type="primary">soxX</name>
    <name evidence="6" type="ORF">ws101A12_0006</name>
</gene>
<dbReference type="GO" id="GO:0046872">
    <property type="term" value="F:metal ion binding"/>
    <property type="evidence" value="ECO:0007669"/>
    <property type="project" value="UniProtKB-KW"/>
</dbReference>
<dbReference type="Gene3D" id="1.10.760.10">
    <property type="entry name" value="Cytochrome c-like domain"/>
    <property type="match status" value="1"/>
</dbReference>
<protein>
    <submittedName>
        <fullName evidence="6">Sulfur/thiosulfate oxidation protein SoxX</fullName>
    </submittedName>
</protein>
<dbReference type="AlphaFoldDB" id="I1X4E9"/>
<dbReference type="InterPro" id="IPR009056">
    <property type="entry name" value="Cyt_c-like_dom"/>
</dbReference>
<keyword evidence="1 4" id="KW-0349">Heme</keyword>
<dbReference type="InterPro" id="IPR036909">
    <property type="entry name" value="Cyt_c-like_dom_sf"/>
</dbReference>
<evidence type="ECO:0000256" key="4">
    <source>
        <dbReference type="PROSITE-ProRule" id="PRU00433"/>
    </source>
</evidence>
<proteinExistence type="predicted"/>
<evidence type="ECO:0000313" key="6">
    <source>
        <dbReference type="EMBL" id="AFI78374.1"/>
    </source>
</evidence>
<dbReference type="PROSITE" id="PS51007">
    <property type="entry name" value="CYTC"/>
    <property type="match status" value="1"/>
</dbReference>
<dbReference type="EMBL" id="JQ256780">
    <property type="protein sequence ID" value="AFI78374.1"/>
    <property type="molecule type" value="Genomic_DNA"/>
</dbReference>
<dbReference type="GO" id="GO:0009055">
    <property type="term" value="F:electron transfer activity"/>
    <property type="evidence" value="ECO:0007669"/>
    <property type="project" value="InterPro"/>
</dbReference>
<evidence type="ECO:0000256" key="2">
    <source>
        <dbReference type="ARBA" id="ARBA00022723"/>
    </source>
</evidence>
<dbReference type="Pfam" id="PF00034">
    <property type="entry name" value="Cytochrom_C"/>
    <property type="match status" value="1"/>
</dbReference>
<organism evidence="6">
    <name type="scientific">uncultured bacterium ws101A12</name>
    <dbReference type="NCBI Taxonomy" id="1131826"/>
    <lineage>
        <taxon>Bacteria</taxon>
        <taxon>environmental samples</taxon>
    </lineage>
</organism>
<evidence type="ECO:0000256" key="1">
    <source>
        <dbReference type="ARBA" id="ARBA00022617"/>
    </source>
</evidence>